<evidence type="ECO:0000313" key="4">
    <source>
        <dbReference type="EMBL" id="WYJ99625.1"/>
    </source>
</evidence>
<evidence type="ECO:0000256" key="1">
    <source>
        <dbReference type="ARBA" id="ARBA00022729"/>
    </source>
</evidence>
<evidence type="ECO:0000313" key="5">
    <source>
        <dbReference type="Proteomes" id="UP000194948"/>
    </source>
</evidence>
<dbReference type="Proteomes" id="UP000194948">
    <property type="component" value="Chromosome"/>
</dbReference>
<evidence type="ECO:0000256" key="3">
    <source>
        <dbReference type="SAM" id="SignalP"/>
    </source>
</evidence>
<organism evidence="4 5">
    <name type="scientific">Candidatus Enterococcus palustris</name>
    <dbReference type="NCBI Taxonomy" id="1834189"/>
    <lineage>
        <taxon>Bacteria</taxon>
        <taxon>Bacillati</taxon>
        <taxon>Bacillota</taxon>
        <taxon>Bacilli</taxon>
        <taxon>Lactobacillales</taxon>
        <taxon>Enterococcaceae</taxon>
        <taxon>Enterococcus</taxon>
    </lineage>
</organism>
<name>A0AAQ3W8Y0_9ENTE</name>
<gene>
    <name evidence="4" type="ORF">A5821_000702</name>
</gene>
<dbReference type="InterPro" id="IPR014755">
    <property type="entry name" value="Cu-Rt/internalin_Ig-like"/>
</dbReference>
<sequence>MKKFVKCCGLLGIIGLSLIGGSQASAYRDESRDTQPYAYIPDPFLRNQLFDLIDRGNNDLFDNYGLFEKNELKKASGLLSSESSPFSLEGIQFLSNLDNYDMDGTHAVDSRPLSHLENVKTFEDWGSPSFSIDYLKSMAKLEELNITLTNLENQDNQDEKSLAPILDISALNTLNNLKDVRIGSQERFYPTVVLKNGMNQYQLVDPVILSKQFDGVTVEYKSTDENFTYDNGIMTWKNLTSDTIKLKFSWTAVKKDGNNSYSFIGEAAIPILWK</sequence>
<feature type="chain" id="PRO_5042985311" description="WxL domain-containing protein" evidence="3">
    <location>
        <begin position="27"/>
        <end position="274"/>
    </location>
</feature>
<reference evidence="4" key="2">
    <citation type="submission" date="2024-03" db="EMBL/GenBank/DDBJ databases">
        <title>The Genome Sequence of Enterococcus sp. DIV0205d.</title>
        <authorList>
            <consortium name="The Broad Institute Genomics Platform"/>
            <consortium name="The Broad Institute Microbial Omics Core"/>
            <consortium name="The Broad Institute Genomic Center for Infectious Diseases"/>
            <person name="Earl A."/>
            <person name="Manson A."/>
            <person name="Gilmore M."/>
            <person name="Schwartman J."/>
            <person name="Shea T."/>
            <person name="Abouelleil A."/>
            <person name="Cao P."/>
            <person name="Chapman S."/>
            <person name="Cusick C."/>
            <person name="Young S."/>
            <person name="Neafsey D."/>
            <person name="Nusbaum C."/>
            <person name="Birren B."/>
        </authorList>
    </citation>
    <scope>NUCLEOTIDE SEQUENCE</scope>
    <source>
        <strain evidence="4">7F3_DIV0205</strain>
    </source>
</reference>
<dbReference type="AlphaFoldDB" id="A0AAQ3W8Y0"/>
<protein>
    <recommendedName>
        <fullName evidence="6">WxL domain-containing protein</fullName>
    </recommendedName>
</protein>
<keyword evidence="2" id="KW-0175">Coiled coil</keyword>
<accession>A0AAQ3W8Y0</accession>
<dbReference type="EMBL" id="CP147244">
    <property type="protein sequence ID" value="WYJ99625.1"/>
    <property type="molecule type" value="Genomic_DNA"/>
</dbReference>
<proteinExistence type="predicted"/>
<reference evidence="4" key="1">
    <citation type="submission" date="2017-05" db="EMBL/GenBank/DDBJ databases">
        <authorList>
            <consortium name="The Broad Institute Genomics Platform"/>
            <consortium name="The Broad Institute Genomic Center for Infectious Diseases"/>
            <person name="Earl A."/>
            <person name="Manson A."/>
            <person name="Schwartman J."/>
            <person name="Gilmore M."/>
            <person name="Abouelleil A."/>
            <person name="Cao P."/>
            <person name="Chapman S."/>
            <person name="Cusick C."/>
            <person name="Shea T."/>
            <person name="Young S."/>
            <person name="Neafsey D."/>
            <person name="Nusbaum C."/>
            <person name="Birren B."/>
        </authorList>
    </citation>
    <scope>NUCLEOTIDE SEQUENCE</scope>
    <source>
        <strain evidence="4">7F3_DIV0205</strain>
    </source>
</reference>
<dbReference type="RefSeq" id="WP_086313113.1">
    <property type="nucleotide sequence ID" value="NZ_CP147244.1"/>
</dbReference>
<evidence type="ECO:0008006" key="6">
    <source>
        <dbReference type="Google" id="ProtNLM"/>
    </source>
</evidence>
<feature type="coiled-coil region" evidence="2">
    <location>
        <begin position="134"/>
        <end position="161"/>
    </location>
</feature>
<feature type="signal peptide" evidence="3">
    <location>
        <begin position="1"/>
        <end position="26"/>
    </location>
</feature>
<keyword evidence="5" id="KW-1185">Reference proteome</keyword>
<dbReference type="Gene3D" id="2.60.40.1220">
    <property type="match status" value="1"/>
</dbReference>
<keyword evidence="1 3" id="KW-0732">Signal</keyword>
<evidence type="ECO:0000256" key="2">
    <source>
        <dbReference type="SAM" id="Coils"/>
    </source>
</evidence>